<feature type="region of interest" description="Disordered" evidence="1">
    <location>
        <begin position="77"/>
        <end position="110"/>
    </location>
</feature>
<feature type="compositionally biased region" description="Basic and acidic residues" evidence="1">
    <location>
        <begin position="77"/>
        <end position="89"/>
    </location>
</feature>
<dbReference type="AlphaFoldDB" id="A0A834QNR0"/>
<protein>
    <submittedName>
        <fullName evidence="2">Uncharacterized protein</fullName>
    </submittedName>
</protein>
<comment type="caution">
    <text evidence="2">The sequence shown here is derived from an EMBL/GenBank/DDBJ whole genome shotgun (WGS) entry which is preliminary data.</text>
</comment>
<proteinExistence type="predicted"/>
<name>A0A834QNR0_MARMO</name>
<dbReference type="Proteomes" id="UP000662637">
    <property type="component" value="Unassembled WGS sequence"/>
</dbReference>
<accession>A0A834QNR0</accession>
<evidence type="ECO:0000256" key="1">
    <source>
        <dbReference type="SAM" id="MobiDB-lite"/>
    </source>
</evidence>
<dbReference type="EMBL" id="WJEC01000714">
    <property type="protein sequence ID" value="KAF7481533.1"/>
    <property type="molecule type" value="Genomic_DNA"/>
</dbReference>
<sequence>MSPVPPLRQPEPVCCFSVLTFQGACPSHGPSGTPPLEGEHQALLDPGPLLHSFHPALAVSPKVGVGKEAVWVDEIKQEAELGGGAEREGSGGQKGRRRGSGLPWQEAPEEAGALRWRGPQCWLLVFLFSSSSRPLGRPLA</sequence>
<evidence type="ECO:0000313" key="3">
    <source>
        <dbReference type="Proteomes" id="UP000662637"/>
    </source>
</evidence>
<gene>
    <name evidence="2" type="ORF">GHT09_007297</name>
</gene>
<evidence type="ECO:0000313" key="2">
    <source>
        <dbReference type="EMBL" id="KAF7481533.1"/>
    </source>
</evidence>
<organism evidence="2 3">
    <name type="scientific">Marmota monax</name>
    <name type="common">Woodchuck</name>
    <dbReference type="NCBI Taxonomy" id="9995"/>
    <lineage>
        <taxon>Eukaryota</taxon>
        <taxon>Metazoa</taxon>
        <taxon>Chordata</taxon>
        <taxon>Craniata</taxon>
        <taxon>Vertebrata</taxon>
        <taxon>Euteleostomi</taxon>
        <taxon>Mammalia</taxon>
        <taxon>Eutheria</taxon>
        <taxon>Euarchontoglires</taxon>
        <taxon>Glires</taxon>
        <taxon>Rodentia</taxon>
        <taxon>Sciuromorpha</taxon>
        <taxon>Sciuridae</taxon>
        <taxon>Xerinae</taxon>
        <taxon>Marmotini</taxon>
        <taxon>Marmota</taxon>
    </lineage>
</organism>
<reference evidence="2" key="1">
    <citation type="submission" date="2020-08" db="EMBL/GenBank/DDBJ databases">
        <authorList>
            <person name="Shumante A."/>
            <person name="Zimin A.V."/>
            <person name="Puiu D."/>
            <person name="Salzberg S.L."/>
        </authorList>
    </citation>
    <scope>NUCLEOTIDE SEQUENCE</scope>
    <source>
        <strain evidence="2">WC2-LM</strain>
        <tissue evidence="2">Liver</tissue>
    </source>
</reference>